<reference evidence="2 3" key="1">
    <citation type="submission" date="2021-06" db="EMBL/GenBank/DDBJ databases">
        <authorList>
            <person name="Palmer J.M."/>
        </authorList>
    </citation>
    <scope>NUCLEOTIDE SEQUENCE [LARGE SCALE GENOMIC DNA]</scope>
    <source>
        <strain evidence="2 3">CL_MEX2019</strain>
        <tissue evidence="2">Muscle</tissue>
    </source>
</reference>
<dbReference type="EMBL" id="JAHUTJ010019334">
    <property type="protein sequence ID" value="MED6271962.1"/>
    <property type="molecule type" value="Genomic_DNA"/>
</dbReference>
<gene>
    <name evidence="2" type="ORF">CHARACLAT_025461</name>
</gene>
<accession>A0ABU7D9W5</accession>
<dbReference type="Proteomes" id="UP001352852">
    <property type="component" value="Unassembled WGS sequence"/>
</dbReference>
<feature type="region of interest" description="Disordered" evidence="1">
    <location>
        <begin position="31"/>
        <end position="72"/>
    </location>
</feature>
<name>A0ABU7D9W5_9TELE</name>
<organism evidence="2 3">
    <name type="scientific">Characodon lateralis</name>
    <dbReference type="NCBI Taxonomy" id="208331"/>
    <lineage>
        <taxon>Eukaryota</taxon>
        <taxon>Metazoa</taxon>
        <taxon>Chordata</taxon>
        <taxon>Craniata</taxon>
        <taxon>Vertebrata</taxon>
        <taxon>Euteleostomi</taxon>
        <taxon>Actinopterygii</taxon>
        <taxon>Neopterygii</taxon>
        <taxon>Teleostei</taxon>
        <taxon>Neoteleostei</taxon>
        <taxon>Acanthomorphata</taxon>
        <taxon>Ovalentaria</taxon>
        <taxon>Atherinomorphae</taxon>
        <taxon>Cyprinodontiformes</taxon>
        <taxon>Goodeidae</taxon>
        <taxon>Characodon</taxon>
    </lineage>
</organism>
<comment type="caution">
    <text evidence="2">The sequence shown here is derived from an EMBL/GenBank/DDBJ whole genome shotgun (WGS) entry which is preliminary data.</text>
</comment>
<sequence>MLLWQPDTTAHLLGSSELHALKGQGSFGMKRRTNTLGHRGGGAFLQQSTGKRQGTPWTGCQSITGQHTTIHT</sequence>
<feature type="compositionally biased region" description="Polar residues" evidence="1">
    <location>
        <begin position="45"/>
        <end position="72"/>
    </location>
</feature>
<evidence type="ECO:0000313" key="3">
    <source>
        <dbReference type="Proteomes" id="UP001352852"/>
    </source>
</evidence>
<proteinExistence type="predicted"/>
<evidence type="ECO:0000313" key="2">
    <source>
        <dbReference type="EMBL" id="MED6271962.1"/>
    </source>
</evidence>
<keyword evidence="3" id="KW-1185">Reference proteome</keyword>
<evidence type="ECO:0000256" key="1">
    <source>
        <dbReference type="SAM" id="MobiDB-lite"/>
    </source>
</evidence>
<protein>
    <submittedName>
        <fullName evidence="2">Uncharacterized protein</fullName>
    </submittedName>
</protein>